<protein>
    <submittedName>
        <fullName evidence="1">Uncharacterized protein</fullName>
    </submittedName>
</protein>
<dbReference type="Proteomes" id="UP001172386">
    <property type="component" value="Unassembled WGS sequence"/>
</dbReference>
<dbReference type="EMBL" id="JAPDRQ010000031">
    <property type="protein sequence ID" value="KAJ9660414.1"/>
    <property type="molecule type" value="Genomic_DNA"/>
</dbReference>
<evidence type="ECO:0000313" key="1">
    <source>
        <dbReference type="EMBL" id="KAJ9660414.1"/>
    </source>
</evidence>
<evidence type="ECO:0000313" key="2">
    <source>
        <dbReference type="Proteomes" id="UP001172386"/>
    </source>
</evidence>
<accession>A0ACC3AE93</accession>
<organism evidence="1 2">
    <name type="scientific">Neophaeococcomyces mojaviensis</name>
    <dbReference type="NCBI Taxonomy" id="3383035"/>
    <lineage>
        <taxon>Eukaryota</taxon>
        <taxon>Fungi</taxon>
        <taxon>Dikarya</taxon>
        <taxon>Ascomycota</taxon>
        <taxon>Pezizomycotina</taxon>
        <taxon>Eurotiomycetes</taxon>
        <taxon>Chaetothyriomycetidae</taxon>
        <taxon>Chaetothyriales</taxon>
        <taxon>Chaetothyriales incertae sedis</taxon>
        <taxon>Neophaeococcomyces</taxon>
    </lineage>
</organism>
<comment type="caution">
    <text evidence="1">The sequence shown here is derived from an EMBL/GenBank/DDBJ whole genome shotgun (WGS) entry which is preliminary data.</text>
</comment>
<keyword evidence="2" id="KW-1185">Reference proteome</keyword>
<name>A0ACC3AE93_9EURO</name>
<gene>
    <name evidence="1" type="ORF">H2198_002532</name>
</gene>
<sequence>MLDNLKSARMLAITPVNLAPAVTFAVYAIIVVLWKNQTLLAAKAFTSVSLIALLTTPVIIFIQSLPLVIQCLKIFDRIQSFCEDNDADDPSMVSIFTADGNPDRVTAKTAEEGQPVLDEGTEMVSISHSVSAGKSCEDVPDALWTRCLSGGFLAIIGPIGSGKSLLLARLVECLTSECHGSKKSQAHLGLPTAVAYCAHDPWLQARTIRQNIIGASAFDELWYFKVRSACALDTDLNTLKLGDLTKIGNGGMKLSGGQKQRIALARAVYARSKFVVLDDVFSGMDARTAGFVSTQLFGKSGVFKASRSTVIFATHNARVAALADHVFVLENGLIRQDGCPAEVLEMNGVALKIGLEESQHEPKRRGYQDPQPPPLSAACDEQSKEEGELEHMLQDIRRKIGDASVYRYYMTNAGFRWVGIYITCIILWMFCTEFSTVIIKWWSEANSKNPNNQIGIWVGFYAMLSIAGTAAALAAAWVAFVHIISNTAARFHSDLLGAVTRAKFNYLARTSKGELLNRFSQDLELIDMELPMTMVNYTSTAVSVFIKLILLAVFSTYLGIAIPLVAIAIYFLQRFYLQTSRQMRLLSIEARAPLYTHFTESASGSKTIRAFGWQTIFEEQCYQLIDSAQRPVYLQSCVQHWLGFVLDIVVTILAVALVGTIVTWHGKFSAGSVGVSLLMIMSFSEVSTRLIQTWTKMESSVGAVARVKQFAEETACEHDGVPTHSMPPDWPQGGEIVLNEVTSSYSDIPDADIALKSVSLHIRCGQHVAICGRTGSGKTSLILTLLQMMHIRQGNTYIDGLDLATLPPDNVRRHLTTVTQDPLFMPGNLRATLDPHERSTDEDLAVALSIVGMRNIVESKGGLDQAMEDQTYSDGQKQLLCLVRALANKSKILILDEVASSVDHGTAAKIQDIIDAEFKECTVLAVMHRLEHIKRYDLVVVMDKGRVLEFGEPKTLLESGSHLNELYKHYEE</sequence>
<proteinExistence type="predicted"/>
<reference evidence="1" key="1">
    <citation type="submission" date="2022-10" db="EMBL/GenBank/DDBJ databases">
        <title>Culturing micro-colonial fungi from biological soil crusts in the Mojave desert and describing Neophaeococcomyces mojavensis, and introducing the new genera and species Taxawa tesnikishii.</title>
        <authorList>
            <person name="Kurbessoian T."/>
            <person name="Stajich J.E."/>
        </authorList>
    </citation>
    <scope>NUCLEOTIDE SEQUENCE</scope>
    <source>
        <strain evidence="1">JES_112</strain>
    </source>
</reference>